<sequence length="40" mass="4698">MICSSSHILGIEIKTFLENELWIPYAELTLNEKYSQEIIK</sequence>
<gene>
    <name evidence="1" type="ORF">LEP1GSC151_2710</name>
</gene>
<protein>
    <submittedName>
        <fullName evidence="1">Uncharacterized protein</fullName>
    </submittedName>
</protein>
<dbReference type="EMBL" id="AFME02000274">
    <property type="protein sequence ID" value="EMG10155.1"/>
    <property type="molecule type" value="Genomic_DNA"/>
</dbReference>
<dbReference type="Proteomes" id="UP000011776">
    <property type="component" value="Unassembled WGS sequence"/>
</dbReference>
<accession>M3HBV6</accession>
<dbReference type="AlphaFoldDB" id="M3HBV6"/>
<evidence type="ECO:0000313" key="2">
    <source>
        <dbReference type="Proteomes" id="UP000011776"/>
    </source>
</evidence>
<reference evidence="1 2" key="1">
    <citation type="submission" date="2013-02" db="EMBL/GenBank/DDBJ databases">
        <authorList>
            <person name="Harkins D.M."/>
            <person name="Durkin A.S."/>
            <person name="Brinkac L.M."/>
            <person name="Haft D.H."/>
            <person name="Selengut J.D."/>
            <person name="Sanka R."/>
            <person name="DePew J."/>
            <person name="Purushe J."/>
            <person name="Tulsiani S.M."/>
            <person name="Graham G.C."/>
            <person name="Burns M.-A."/>
            <person name="Dohnt M.F."/>
            <person name="Smythe L.D."/>
            <person name="McKay D.B."/>
            <person name="Craig S.B."/>
            <person name="Vinetz J.M."/>
            <person name="Sutton G.G."/>
            <person name="Nierman W.C."/>
            <person name="Fouts D.E."/>
        </authorList>
    </citation>
    <scope>NUCLEOTIDE SEQUENCE [LARGE SCALE GENOMIC DNA]</scope>
    <source>
        <strain evidence="1 2">LT2186</strain>
    </source>
</reference>
<name>M3HBV6_LEPIR</name>
<proteinExistence type="predicted"/>
<organism evidence="1 2">
    <name type="scientific">Leptospira interrogans serovar Grippotyphosa str. LT2186</name>
    <dbReference type="NCBI Taxonomy" id="1001599"/>
    <lineage>
        <taxon>Bacteria</taxon>
        <taxon>Pseudomonadati</taxon>
        <taxon>Spirochaetota</taxon>
        <taxon>Spirochaetia</taxon>
        <taxon>Leptospirales</taxon>
        <taxon>Leptospiraceae</taxon>
        <taxon>Leptospira</taxon>
    </lineage>
</organism>
<evidence type="ECO:0000313" key="1">
    <source>
        <dbReference type="EMBL" id="EMG10155.1"/>
    </source>
</evidence>
<comment type="caution">
    <text evidence="1">The sequence shown here is derived from an EMBL/GenBank/DDBJ whole genome shotgun (WGS) entry which is preliminary data.</text>
</comment>
<dbReference type="BioCyc" id="LINT1001599:G11K9-3461-MONOMER"/>